<dbReference type="GO" id="GO:0020037">
    <property type="term" value="F:heme binding"/>
    <property type="evidence" value="ECO:0007669"/>
    <property type="project" value="InterPro"/>
</dbReference>
<dbReference type="PANTHER" id="PTHR46300">
    <property type="entry name" value="P450, PUTATIVE (EUROFUNG)-RELATED-RELATED"/>
    <property type="match status" value="1"/>
</dbReference>
<name>A0A9P5XBS4_9AGAR</name>
<dbReference type="Pfam" id="PF00067">
    <property type="entry name" value="p450"/>
    <property type="match status" value="1"/>
</dbReference>
<dbReference type="InterPro" id="IPR001128">
    <property type="entry name" value="Cyt_P450"/>
</dbReference>
<dbReference type="InterPro" id="IPR036396">
    <property type="entry name" value="Cyt_P450_sf"/>
</dbReference>
<comment type="cofactor">
    <cofactor evidence="1">
        <name>heme</name>
        <dbReference type="ChEBI" id="CHEBI:30413"/>
    </cofactor>
</comment>
<dbReference type="OrthoDB" id="1055148at2759"/>
<keyword evidence="9" id="KW-1185">Reference proteome</keyword>
<dbReference type="SUPFAM" id="SSF48264">
    <property type="entry name" value="Cytochrome P450"/>
    <property type="match status" value="1"/>
</dbReference>
<dbReference type="GO" id="GO:0004497">
    <property type="term" value="F:monooxygenase activity"/>
    <property type="evidence" value="ECO:0007669"/>
    <property type="project" value="UniProtKB-KW"/>
</dbReference>
<dbReference type="GO" id="GO:0016705">
    <property type="term" value="F:oxidoreductase activity, acting on paired donors, with incorporation or reduction of molecular oxygen"/>
    <property type="evidence" value="ECO:0007669"/>
    <property type="project" value="InterPro"/>
</dbReference>
<evidence type="ECO:0000256" key="2">
    <source>
        <dbReference type="ARBA" id="ARBA00010617"/>
    </source>
</evidence>
<evidence type="ECO:0000256" key="4">
    <source>
        <dbReference type="ARBA" id="ARBA00022723"/>
    </source>
</evidence>
<comment type="similarity">
    <text evidence="2">Belongs to the cytochrome P450 family.</text>
</comment>
<keyword evidence="4" id="KW-0479">Metal-binding</keyword>
<comment type="caution">
    <text evidence="8">The sequence shown here is derived from an EMBL/GenBank/DDBJ whole genome shotgun (WGS) entry which is preliminary data.</text>
</comment>
<gene>
    <name evidence="8" type="ORF">P691DRAFT_141776</name>
</gene>
<evidence type="ECO:0000256" key="6">
    <source>
        <dbReference type="ARBA" id="ARBA00023004"/>
    </source>
</evidence>
<dbReference type="InterPro" id="IPR050364">
    <property type="entry name" value="Cytochrome_P450_fung"/>
</dbReference>
<organism evidence="8 9">
    <name type="scientific">Macrolepiota fuliginosa MF-IS2</name>
    <dbReference type="NCBI Taxonomy" id="1400762"/>
    <lineage>
        <taxon>Eukaryota</taxon>
        <taxon>Fungi</taxon>
        <taxon>Dikarya</taxon>
        <taxon>Basidiomycota</taxon>
        <taxon>Agaricomycotina</taxon>
        <taxon>Agaricomycetes</taxon>
        <taxon>Agaricomycetidae</taxon>
        <taxon>Agaricales</taxon>
        <taxon>Agaricineae</taxon>
        <taxon>Agaricaceae</taxon>
        <taxon>Macrolepiota</taxon>
    </lineage>
</organism>
<evidence type="ECO:0000313" key="8">
    <source>
        <dbReference type="EMBL" id="KAF9447117.1"/>
    </source>
</evidence>
<dbReference type="GO" id="GO:0005506">
    <property type="term" value="F:iron ion binding"/>
    <property type="evidence" value="ECO:0007669"/>
    <property type="project" value="InterPro"/>
</dbReference>
<proteinExistence type="inferred from homology"/>
<keyword evidence="3" id="KW-0349">Heme</keyword>
<dbReference type="PANTHER" id="PTHR46300:SF7">
    <property type="entry name" value="P450, PUTATIVE (EUROFUNG)-RELATED"/>
    <property type="match status" value="1"/>
</dbReference>
<evidence type="ECO:0000256" key="3">
    <source>
        <dbReference type="ARBA" id="ARBA00022617"/>
    </source>
</evidence>
<protein>
    <recommendedName>
        <fullName evidence="10">Cytochrome P450</fullName>
    </recommendedName>
</protein>
<evidence type="ECO:0000256" key="1">
    <source>
        <dbReference type="ARBA" id="ARBA00001971"/>
    </source>
</evidence>
<accession>A0A9P5XBS4</accession>
<dbReference type="Proteomes" id="UP000807342">
    <property type="component" value="Unassembled WGS sequence"/>
</dbReference>
<evidence type="ECO:0000313" key="9">
    <source>
        <dbReference type="Proteomes" id="UP000807342"/>
    </source>
</evidence>
<reference evidence="8" key="1">
    <citation type="submission" date="2020-11" db="EMBL/GenBank/DDBJ databases">
        <authorList>
            <consortium name="DOE Joint Genome Institute"/>
            <person name="Ahrendt S."/>
            <person name="Riley R."/>
            <person name="Andreopoulos W."/>
            <person name="Labutti K."/>
            <person name="Pangilinan J."/>
            <person name="Ruiz-Duenas F.J."/>
            <person name="Barrasa J.M."/>
            <person name="Sanchez-Garcia M."/>
            <person name="Camarero S."/>
            <person name="Miyauchi S."/>
            <person name="Serrano A."/>
            <person name="Linde D."/>
            <person name="Babiker R."/>
            <person name="Drula E."/>
            <person name="Ayuso-Fernandez I."/>
            <person name="Pacheco R."/>
            <person name="Padilla G."/>
            <person name="Ferreira P."/>
            <person name="Barriuso J."/>
            <person name="Kellner H."/>
            <person name="Castanera R."/>
            <person name="Alfaro M."/>
            <person name="Ramirez L."/>
            <person name="Pisabarro A.G."/>
            <person name="Kuo A."/>
            <person name="Tritt A."/>
            <person name="Lipzen A."/>
            <person name="He G."/>
            <person name="Yan M."/>
            <person name="Ng V."/>
            <person name="Cullen D."/>
            <person name="Martin F."/>
            <person name="Rosso M.-N."/>
            <person name="Henrissat B."/>
            <person name="Hibbett D."/>
            <person name="Martinez A.T."/>
            <person name="Grigoriev I.V."/>
        </authorList>
    </citation>
    <scope>NUCLEOTIDE SEQUENCE</scope>
    <source>
        <strain evidence="8">MF-IS2</strain>
    </source>
</reference>
<keyword evidence="5" id="KW-0560">Oxidoreductase</keyword>
<dbReference type="EMBL" id="MU151215">
    <property type="protein sequence ID" value="KAF9447117.1"/>
    <property type="molecule type" value="Genomic_DNA"/>
</dbReference>
<evidence type="ECO:0000256" key="5">
    <source>
        <dbReference type="ARBA" id="ARBA00023002"/>
    </source>
</evidence>
<evidence type="ECO:0000256" key="7">
    <source>
        <dbReference type="ARBA" id="ARBA00023033"/>
    </source>
</evidence>
<dbReference type="Gene3D" id="1.10.630.10">
    <property type="entry name" value="Cytochrome P450"/>
    <property type="match status" value="1"/>
</dbReference>
<evidence type="ECO:0008006" key="10">
    <source>
        <dbReference type="Google" id="ProtNLM"/>
    </source>
</evidence>
<sequence>MIYFEVLGQPFLVLGGVKRAHDLFEKRSSNYSDRPRLPMVNEMMRLEYFLTFLPYGDWWRRQRRIFHDHFHPNIVHKYQTIQINTARAFLRHLLKSPDDFVQHIRQ</sequence>
<keyword evidence="7" id="KW-0503">Monooxygenase</keyword>
<dbReference type="AlphaFoldDB" id="A0A9P5XBS4"/>
<keyword evidence="6" id="KW-0408">Iron</keyword>